<feature type="signal peptide" evidence="7">
    <location>
        <begin position="1"/>
        <end position="32"/>
    </location>
</feature>
<keyword evidence="4 6" id="KW-0378">Hydrolase</keyword>
<dbReference type="NCBIfam" id="NF033085">
    <property type="entry name" value="bla_class_C"/>
    <property type="match status" value="1"/>
</dbReference>
<dbReference type="InterPro" id="IPR001466">
    <property type="entry name" value="Beta-lactam-related"/>
</dbReference>
<evidence type="ECO:0000256" key="6">
    <source>
        <dbReference type="RuleBase" id="RU361140"/>
    </source>
</evidence>
<keyword evidence="5 6" id="KW-0046">Antibiotic resistance</keyword>
<dbReference type="GO" id="GO:0030288">
    <property type="term" value="C:outer membrane-bounded periplasmic space"/>
    <property type="evidence" value="ECO:0007669"/>
    <property type="project" value="InterPro"/>
</dbReference>
<name>A0A0T7GFM3_NEOGA</name>
<evidence type="ECO:0000256" key="1">
    <source>
        <dbReference type="ARBA" id="ARBA00001526"/>
    </source>
</evidence>
<feature type="domain" description="Beta-lactamase-related" evidence="8">
    <location>
        <begin position="43"/>
        <end position="391"/>
    </location>
</feature>
<dbReference type="InterPro" id="IPR050491">
    <property type="entry name" value="AmpC-like"/>
</dbReference>
<dbReference type="InterPro" id="IPR058136">
    <property type="entry name" value="AmpC"/>
</dbReference>
<dbReference type="GO" id="GO:0017001">
    <property type="term" value="P:antibiotic catabolic process"/>
    <property type="evidence" value="ECO:0007669"/>
    <property type="project" value="InterPro"/>
</dbReference>
<dbReference type="Gene3D" id="3.40.710.10">
    <property type="entry name" value="DD-peptidase/beta-lactamase superfamily"/>
    <property type="match status" value="1"/>
</dbReference>
<comment type="similarity">
    <text evidence="2 6">Belongs to the class-C beta-lactamase family.</text>
</comment>
<dbReference type="EC" id="3.5.2.6" evidence="3 6"/>
<dbReference type="GO" id="GO:0046677">
    <property type="term" value="P:response to antibiotic"/>
    <property type="evidence" value="ECO:0007669"/>
    <property type="project" value="UniProtKB-UniRule"/>
</dbReference>
<dbReference type="GO" id="GO:0008800">
    <property type="term" value="F:beta-lactamase activity"/>
    <property type="evidence" value="ECO:0007669"/>
    <property type="project" value="UniProtKB-UniRule"/>
</dbReference>
<sequence>MRFSGSANRTVAAGHAIALALVAAFNPGGARADETERRIATAVDKAMKPLMSENDIPGMAVGVTINGRSFVWNYGLADREKAVPVGDDTLFEIGSISKTFTATLGAYAQAEGKLSFFDKGSDHMSALRGSALDRVNLLDLGTYTAGGLPLQFPDEVADNRDITRFYRGWRPSYEPGTHRVYSNPSIGLFGYLAAESLGKPFLSLMEGKLLPALGLRKTYLNVPAAEIQSYAFGYNKAGKPIRVTPGALDAQAYGIKTTAADLLRFLEVNIDPSRLEPSLQKAMESMQIGYFRVGDMYQSLGWELYAWPTTLDTVLEGNSSDMALKPQPAVRLNPPEKPGDEILLNKTGSTGGFGAYAAFVPERRIGVVLLANRNFPIPARIKAAFTILKAVETIQEH</sequence>
<evidence type="ECO:0000256" key="7">
    <source>
        <dbReference type="SAM" id="SignalP"/>
    </source>
</evidence>
<dbReference type="SUPFAM" id="SSF56601">
    <property type="entry name" value="beta-lactamase/transpeptidase-like"/>
    <property type="match status" value="1"/>
</dbReference>
<dbReference type="Pfam" id="PF00144">
    <property type="entry name" value="Beta-lactamase"/>
    <property type="match status" value="1"/>
</dbReference>
<dbReference type="AlphaFoldDB" id="A0A0T7GFM3"/>
<evidence type="ECO:0000313" key="9">
    <source>
        <dbReference type="EMBL" id="CDZ45977.1"/>
    </source>
</evidence>
<dbReference type="RefSeq" id="WP_046632188.1">
    <property type="nucleotide sequence ID" value="NZ_CCRK01000002.1"/>
</dbReference>
<accession>A0A0T7GFM3</accession>
<evidence type="ECO:0000256" key="3">
    <source>
        <dbReference type="ARBA" id="ARBA00012865"/>
    </source>
</evidence>
<dbReference type="InterPro" id="IPR001586">
    <property type="entry name" value="Beta-lactam_class-C_AS"/>
</dbReference>
<dbReference type="PANTHER" id="PTHR46825">
    <property type="entry name" value="D-ALANYL-D-ALANINE-CARBOXYPEPTIDASE/ENDOPEPTIDASE AMPH"/>
    <property type="match status" value="1"/>
</dbReference>
<organism evidence="9 10">
    <name type="scientific">Neorhizobium galegae bv. officinalis</name>
    <dbReference type="NCBI Taxonomy" id="323656"/>
    <lineage>
        <taxon>Bacteria</taxon>
        <taxon>Pseudomonadati</taxon>
        <taxon>Pseudomonadota</taxon>
        <taxon>Alphaproteobacteria</taxon>
        <taxon>Hyphomicrobiales</taxon>
        <taxon>Rhizobiaceae</taxon>
        <taxon>Rhizobium/Agrobacterium group</taxon>
        <taxon>Neorhizobium</taxon>
    </lineage>
</organism>
<keyword evidence="7" id="KW-0732">Signal</keyword>
<evidence type="ECO:0000256" key="4">
    <source>
        <dbReference type="ARBA" id="ARBA00022801"/>
    </source>
</evidence>
<dbReference type="InterPro" id="IPR012338">
    <property type="entry name" value="Beta-lactam/transpept-like"/>
</dbReference>
<dbReference type="PANTHER" id="PTHR46825:SF8">
    <property type="entry name" value="BETA-LACTAMASE-RELATED"/>
    <property type="match status" value="1"/>
</dbReference>
<comment type="catalytic activity">
    <reaction evidence="1 6">
        <text>a beta-lactam + H2O = a substituted beta-amino acid</text>
        <dbReference type="Rhea" id="RHEA:20401"/>
        <dbReference type="ChEBI" id="CHEBI:15377"/>
        <dbReference type="ChEBI" id="CHEBI:35627"/>
        <dbReference type="ChEBI" id="CHEBI:140347"/>
        <dbReference type="EC" id="3.5.2.6"/>
    </reaction>
</comment>
<dbReference type="PROSITE" id="PS00336">
    <property type="entry name" value="BETA_LACTAMASE_C"/>
    <property type="match status" value="1"/>
</dbReference>
<protein>
    <recommendedName>
        <fullName evidence="3 6">Beta-lactamase</fullName>
        <ecNumber evidence="3 6">3.5.2.6</ecNumber>
    </recommendedName>
</protein>
<dbReference type="Proteomes" id="UP000039660">
    <property type="component" value="Unassembled WGS sequence"/>
</dbReference>
<evidence type="ECO:0000256" key="2">
    <source>
        <dbReference type="ARBA" id="ARBA00007840"/>
    </source>
</evidence>
<feature type="chain" id="PRO_5006683189" description="Beta-lactamase" evidence="7">
    <location>
        <begin position="33"/>
        <end position="397"/>
    </location>
</feature>
<evidence type="ECO:0000256" key="5">
    <source>
        <dbReference type="ARBA" id="ARBA00023251"/>
    </source>
</evidence>
<gene>
    <name evidence="9" type="ORF">NGAL_HAMBI1189_11740</name>
</gene>
<dbReference type="EMBL" id="CCRK01000002">
    <property type="protein sequence ID" value="CDZ45977.1"/>
    <property type="molecule type" value="Genomic_DNA"/>
</dbReference>
<proteinExistence type="inferred from homology"/>
<reference evidence="9 10" key="1">
    <citation type="submission" date="2014-08" db="EMBL/GenBank/DDBJ databases">
        <authorList>
            <person name="Chen Y.-H."/>
        </authorList>
    </citation>
    <scope>NUCLEOTIDE SEQUENCE [LARGE SCALE GENOMIC DNA]</scope>
</reference>
<evidence type="ECO:0000259" key="8">
    <source>
        <dbReference type="Pfam" id="PF00144"/>
    </source>
</evidence>
<evidence type="ECO:0000313" key="10">
    <source>
        <dbReference type="Proteomes" id="UP000039660"/>
    </source>
</evidence>